<evidence type="ECO:0000259" key="2">
    <source>
        <dbReference type="PROSITE" id="PS50987"/>
    </source>
</evidence>
<dbReference type="InterPro" id="IPR036388">
    <property type="entry name" value="WH-like_DNA-bd_sf"/>
</dbReference>
<dbReference type="SMART" id="SM00418">
    <property type="entry name" value="HTH_ARSR"/>
    <property type="match status" value="1"/>
</dbReference>
<dbReference type="Gene3D" id="1.10.10.10">
    <property type="entry name" value="Winged helix-like DNA-binding domain superfamily/Winged helix DNA-binding domain"/>
    <property type="match status" value="1"/>
</dbReference>
<accession>A0ABP7X4P7</accession>
<dbReference type="SUPFAM" id="SSF46785">
    <property type="entry name" value="Winged helix' DNA-binding domain"/>
    <property type="match status" value="1"/>
</dbReference>
<dbReference type="SUPFAM" id="SSF47413">
    <property type="entry name" value="lambda repressor-like DNA-binding domains"/>
    <property type="match status" value="1"/>
</dbReference>
<dbReference type="CDD" id="cd00093">
    <property type="entry name" value="HTH_XRE"/>
    <property type="match status" value="1"/>
</dbReference>
<evidence type="ECO:0000313" key="4">
    <source>
        <dbReference type="Proteomes" id="UP001500841"/>
    </source>
</evidence>
<sequence length="210" mass="23664">MNISNSYMSPADVALSNFVKALALPVRICIVRFILENGNAVKRGMLSEIPYNRQTVNQHINELKHLDIIKSQIKDKETIYSVNESVFVKMSNQFLEMFEPVRKLNEEAETVFSKPKIKSKPGKKETAPTQTIGGYIREKRKAAGLSQACLARLMTVDRAWVSKIETDKQQMRPGKLRTLANALSVSADELREVYYQNKINDLAKEGSTGA</sequence>
<dbReference type="InterPro" id="IPR001845">
    <property type="entry name" value="HTH_ArsR_DNA-bd_dom"/>
</dbReference>
<reference evidence="4" key="1">
    <citation type="journal article" date="2019" name="Int. J. Syst. Evol. Microbiol.">
        <title>The Global Catalogue of Microorganisms (GCM) 10K type strain sequencing project: providing services to taxonomists for standard genome sequencing and annotation.</title>
        <authorList>
            <consortium name="The Broad Institute Genomics Platform"/>
            <consortium name="The Broad Institute Genome Sequencing Center for Infectious Disease"/>
            <person name="Wu L."/>
            <person name="Ma J."/>
        </authorList>
    </citation>
    <scope>NUCLEOTIDE SEQUENCE [LARGE SCALE GENOMIC DNA]</scope>
    <source>
        <strain evidence="4">JCM 17085</strain>
    </source>
</reference>
<dbReference type="SMART" id="SM00530">
    <property type="entry name" value="HTH_XRE"/>
    <property type="match status" value="1"/>
</dbReference>
<dbReference type="Pfam" id="PF13560">
    <property type="entry name" value="HTH_31"/>
    <property type="match status" value="1"/>
</dbReference>
<feature type="domain" description="HTH arsR-type" evidence="2">
    <location>
        <begin position="7"/>
        <end position="102"/>
    </location>
</feature>
<dbReference type="Proteomes" id="UP001500841">
    <property type="component" value="Unassembled WGS sequence"/>
</dbReference>
<evidence type="ECO:0008006" key="5">
    <source>
        <dbReference type="Google" id="ProtNLM"/>
    </source>
</evidence>
<name>A0ABP7X4P7_9SPHI</name>
<dbReference type="PROSITE" id="PS50943">
    <property type="entry name" value="HTH_CROC1"/>
    <property type="match status" value="1"/>
</dbReference>
<evidence type="ECO:0000313" key="3">
    <source>
        <dbReference type="EMBL" id="GAA4104653.1"/>
    </source>
</evidence>
<keyword evidence="4" id="KW-1185">Reference proteome</keyword>
<evidence type="ECO:0000259" key="1">
    <source>
        <dbReference type="PROSITE" id="PS50943"/>
    </source>
</evidence>
<gene>
    <name evidence="3" type="ORF">GCM10022392_32790</name>
</gene>
<dbReference type="Gene3D" id="1.10.260.40">
    <property type="entry name" value="lambda repressor-like DNA-binding domains"/>
    <property type="match status" value="1"/>
</dbReference>
<dbReference type="InterPro" id="IPR001387">
    <property type="entry name" value="Cro/C1-type_HTH"/>
</dbReference>
<dbReference type="InterPro" id="IPR036390">
    <property type="entry name" value="WH_DNA-bd_sf"/>
</dbReference>
<dbReference type="EMBL" id="BAABCV010000015">
    <property type="protein sequence ID" value="GAA4104653.1"/>
    <property type="molecule type" value="Genomic_DNA"/>
</dbReference>
<protein>
    <recommendedName>
        <fullName evidence="5">Helix-turn-helix protein</fullName>
    </recommendedName>
</protein>
<feature type="domain" description="HTH cro/C1-type" evidence="1">
    <location>
        <begin position="136"/>
        <end position="190"/>
    </location>
</feature>
<dbReference type="PROSITE" id="PS50987">
    <property type="entry name" value="HTH_ARSR_2"/>
    <property type="match status" value="1"/>
</dbReference>
<organism evidence="3 4">
    <name type="scientific">Mucilaginibacter panaciglaebae</name>
    <dbReference type="NCBI Taxonomy" id="502331"/>
    <lineage>
        <taxon>Bacteria</taxon>
        <taxon>Pseudomonadati</taxon>
        <taxon>Bacteroidota</taxon>
        <taxon>Sphingobacteriia</taxon>
        <taxon>Sphingobacteriales</taxon>
        <taxon>Sphingobacteriaceae</taxon>
        <taxon>Mucilaginibacter</taxon>
    </lineage>
</organism>
<dbReference type="RefSeq" id="WP_345107070.1">
    <property type="nucleotide sequence ID" value="NZ_BAABCV010000015.1"/>
</dbReference>
<proteinExistence type="predicted"/>
<comment type="caution">
    <text evidence="3">The sequence shown here is derived from an EMBL/GenBank/DDBJ whole genome shotgun (WGS) entry which is preliminary data.</text>
</comment>
<dbReference type="InterPro" id="IPR010982">
    <property type="entry name" value="Lambda_DNA-bd_dom_sf"/>
</dbReference>